<protein>
    <submittedName>
        <fullName evidence="1">Uncharacterized protein</fullName>
    </submittedName>
</protein>
<sequence>MNKTPLAAPVDGALTRRALAAAFNPKGILAQAASPEAAYEYEFIRRDFE</sequence>
<reference evidence="1 2" key="1">
    <citation type="journal article" date="2019" name="Sci. Rep.">
        <title>Orb-weaving spider Araneus ventricosus genome elucidates the spidroin gene catalogue.</title>
        <authorList>
            <person name="Kono N."/>
            <person name="Nakamura H."/>
            <person name="Ohtoshi R."/>
            <person name="Moran D.A.P."/>
            <person name="Shinohara A."/>
            <person name="Yoshida Y."/>
            <person name="Fujiwara M."/>
            <person name="Mori M."/>
            <person name="Tomita M."/>
            <person name="Arakawa K."/>
        </authorList>
    </citation>
    <scope>NUCLEOTIDE SEQUENCE [LARGE SCALE GENOMIC DNA]</scope>
</reference>
<proteinExistence type="predicted"/>
<name>A0A4Y2TS45_ARAVE</name>
<dbReference type="Proteomes" id="UP000499080">
    <property type="component" value="Unassembled WGS sequence"/>
</dbReference>
<organism evidence="1 2">
    <name type="scientific">Araneus ventricosus</name>
    <name type="common">Orbweaver spider</name>
    <name type="synonym">Epeira ventricosa</name>
    <dbReference type="NCBI Taxonomy" id="182803"/>
    <lineage>
        <taxon>Eukaryota</taxon>
        <taxon>Metazoa</taxon>
        <taxon>Ecdysozoa</taxon>
        <taxon>Arthropoda</taxon>
        <taxon>Chelicerata</taxon>
        <taxon>Arachnida</taxon>
        <taxon>Araneae</taxon>
        <taxon>Araneomorphae</taxon>
        <taxon>Entelegynae</taxon>
        <taxon>Araneoidea</taxon>
        <taxon>Araneidae</taxon>
        <taxon>Araneus</taxon>
    </lineage>
</organism>
<evidence type="ECO:0000313" key="2">
    <source>
        <dbReference type="Proteomes" id="UP000499080"/>
    </source>
</evidence>
<dbReference type="OrthoDB" id="6433757at2759"/>
<accession>A0A4Y2TS45</accession>
<gene>
    <name evidence="1" type="ORF">AVEN_147252_1</name>
</gene>
<comment type="caution">
    <text evidence="1">The sequence shown here is derived from an EMBL/GenBank/DDBJ whole genome shotgun (WGS) entry which is preliminary data.</text>
</comment>
<dbReference type="EMBL" id="BGPR01030686">
    <property type="protein sequence ID" value="GBO03358.1"/>
    <property type="molecule type" value="Genomic_DNA"/>
</dbReference>
<evidence type="ECO:0000313" key="1">
    <source>
        <dbReference type="EMBL" id="GBO03358.1"/>
    </source>
</evidence>
<feature type="non-terminal residue" evidence="1">
    <location>
        <position position="49"/>
    </location>
</feature>
<dbReference type="AlphaFoldDB" id="A0A4Y2TS45"/>
<keyword evidence="2" id="KW-1185">Reference proteome</keyword>